<dbReference type="PANTHER" id="PTHR19965">
    <property type="entry name" value="RNA AND EXPORT FACTOR BINDING PROTEIN"/>
    <property type="match status" value="1"/>
</dbReference>
<dbReference type="GO" id="GO:0006406">
    <property type="term" value="P:mRNA export from nucleus"/>
    <property type="evidence" value="ECO:0007669"/>
    <property type="project" value="TreeGrafter"/>
</dbReference>
<feature type="compositionally biased region" description="Low complexity" evidence="3">
    <location>
        <begin position="64"/>
        <end position="73"/>
    </location>
</feature>
<dbReference type="PROSITE" id="PS50102">
    <property type="entry name" value="RRM"/>
    <property type="match status" value="1"/>
</dbReference>
<dbReference type="PANTHER" id="PTHR19965:SF82">
    <property type="entry name" value="THO COMPLEX SUBUNIT 4"/>
    <property type="match status" value="1"/>
</dbReference>
<dbReference type="CDD" id="cd12680">
    <property type="entry name" value="RRM_THOC4"/>
    <property type="match status" value="1"/>
</dbReference>
<organism evidence="5">
    <name type="scientific">Cuerna arida</name>
    <dbReference type="NCBI Taxonomy" id="1464854"/>
    <lineage>
        <taxon>Eukaryota</taxon>
        <taxon>Metazoa</taxon>
        <taxon>Ecdysozoa</taxon>
        <taxon>Arthropoda</taxon>
        <taxon>Hexapoda</taxon>
        <taxon>Insecta</taxon>
        <taxon>Pterygota</taxon>
        <taxon>Neoptera</taxon>
        <taxon>Paraneoptera</taxon>
        <taxon>Hemiptera</taxon>
        <taxon>Auchenorrhyncha</taxon>
        <taxon>Membracoidea</taxon>
        <taxon>Cicadellidae</taxon>
        <taxon>Cicadellinae</taxon>
        <taxon>Proconiini</taxon>
        <taxon>Cuerna</taxon>
    </lineage>
</organism>
<proteinExistence type="predicted"/>
<dbReference type="Gene3D" id="3.30.70.330">
    <property type="match status" value="1"/>
</dbReference>
<protein>
    <recommendedName>
        <fullName evidence="4">RRM domain-containing protein</fullName>
    </recommendedName>
</protein>
<dbReference type="Pfam" id="PF00076">
    <property type="entry name" value="RRM_1"/>
    <property type="match status" value="1"/>
</dbReference>
<keyword evidence="1 2" id="KW-0694">RNA-binding</keyword>
<evidence type="ECO:0000256" key="1">
    <source>
        <dbReference type="ARBA" id="ARBA00022884"/>
    </source>
</evidence>
<gene>
    <name evidence="5" type="ORF">g.6634</name>
</gene>
<dbReference type="InterPro" id="IPR035979">
    <property type="entry name" value="RBD_domain_sf"/>
</dbReference>
<evidence type="ECO:0000313" key="5">
    <source>
        <dbReference type="EMBL" id="JAS59456.1"/>
    </source>
</evidence>
<dbReference type="SUPFAM" id="SSF54928">
    <property type="entry name" value="RNA-binding domain, RBD"/>
    <property type="match status" value="1"/>
</dbReference>
<feature type="non-terminal residue" evidence="5">
    <location>
        <position position="256"/>
    </location>
</feature>
<dbReference type="EMBL" id="GECZ01010313">
    <property type="protein sequence ID" value="JAS59456.1"/>
    <property type="molecule type" value="Transcribed_RNA"/>
</dbReference>
<dbReference type="AlphaFoldDB" id="A0A1B6GAK5"/>
<feature type="compositionally biased region" description="Basic residues" evidence="3">
    <location>
        <begin position="237"/>
        <end position="249"/>
    </location>
</feature>
<feature type="region of interest" description="Disordered" evidence="3">
    <location>
        <begin position="204"/>
        <end position="256"/>
    </location>
</feature>
<accession>A0A1B6GAK5</accession>
<feature type="non-terminal residue" evidence="5">
    <location>
        <position position="1"/>
    </location>
</feature>
<evidence type="ECO:0000256" key="3">
    <source>
        <dbReference type="SAM" id="MobiDB-lite"/>
    </source>
</evidence>
<sequence>LFIVISIEVFRLQEFINIMVNKFEMSLEDIIKSSKKLGKFGRRNGVKKPQFKKNQQTGGKRRSANSSFASNRSNIAKNTPKKALFTKKTTLALAAKQSIAGRLTRKGPAAAGAGGGPAKILISNLDFGVSENDIRELFSELGLIKKAAIHFDKSGRSLGSAEVIYNRKSDALKAIKQYHGVPLDSRPMQIQLISAELALQPLQQTRQKPVVGNANKNNNRKGVNQHRQRNAPAPNKGKGKGQGRGRGKKPPTIEQL</sequence>
<dbReference type="InterPro" id="IPR051229">
    <property type="entry name" value="ALYREF_mRNA_export"/>
</dbReference>
<dbReference type="InterPro" id="IPR000504">
    <property type="entry name" value="RRM_dom"/>
</dbReference>
<dbReference type="GO" id="GO:0003729">
    <property type="term" value="F:mRNA binding"/>
    <property type="evidence" value="ECO:0007669"/>
    <property type="project" value="TreeGrafter"/>
</dbReference>
<feature type="domain" description="RRM" evidence="4">
    <location>
        <begin position="118"/>
        <end position="195"/>
    </location>
</feature>
<dbReference type="SMART" id="SM00360">
    <property type="entry name" value="RRM"/>
    <property type="match status" value="1"/>
</dbReference>
<name>A0A1B6GAK5_9HEMI</name>
<evidence type="ECO:0000259" key="4">
    <source>
        <dbReference type="PROSITE" id="PS50102"/>
    </source>
</evidence>
<reference evidence="5" key="1">
    <citation type="submission" date="2015-11" db="EMBL/GenBank/DDBJ databases">
        <title>De novo transcriptome assembly of four potential Pierce s Disease insect vectors from Arizona vineyards.</title>
        <authorList>
            <person name="Tassone E.E."/>
        </authorList>
    </citation>
    <scope>NUCLEOTIDE SEQUENCE</scope>
</reference>
<feature type="region of interest" description="Disordered" evidence="3">
    <location>
        <begin position="41"/>
        <end position="73"/>
    </location>
</feature>
<dbReference type="GO" id="GO:0005634">
    <property type="term" value="C:nucleus"/>
    <property type="evidence" value="ECO:0007669"/>
    <property type="project" value="TreeGrafter"/>
</dbReference>
<feature type="compositionally biased region" description="Basic residues" evidence="3">
    <location>
        <begin position="41"/>
        <end position="51"/>
    </location>
</feature>
<evidence type="ECO:0000256" key="2">
    <source>
        <dbReference type="PROSITE-ProRule" id="PRU00176"/>
    </source>
</evidence>
<feature type="compositionally biased region" description="Low complexity" evidence="3">
    <location>
        <begin position="210"/>
        <end position="222"/>
    </location>
</feature>
<dbReference type="InterPro" id="IPR012677">
    <property type="entry name" value="Nucleotide-bd_a/b_plait_sf"/>
</dbReference>